<dbReference type="GO" id="GO:0009103">
    <property type="term" value="P:lipopolysaccharide biosynthetic process"/>
    <property type="evidence" value="ECO:0007669"/>
    <property type="project" value="UniProtKB-ARBA"/>
</dbReference>
<keyword evidence="3 10" id="KW-0328">Glycosyltransferase</keyword>
<evidence type="ECO:0000313" key="10">
    <source>
        <dbReference type="EMBL" id="PWK88687.1"/>
    </source>
</evidence>
<evidence type="ECO:0000256" key="8">
    <source>
        <dbReference type="SAM" id="Phobius"/>
    </source>
</evidence>
<evidence type="ECO:0000256" key="4">
    <source>
        <dbReference type="ARBA" id="ARBA00022679"/>
    </source>
</evidence>
<feature type="transmembrane region" description="Helical" evidence="8">
    <location>
        <begin position="111"/>
        <end position="132"/>
    </location>
</feature>
<proteinExistence type="predicted"/>
<dbReference type="OrthoDB" id="139918at2"/>
<dbReference type="PANTHER" id="PTHR33908">
    <property type="entry name" value="MANNOSYLTRANSFERASE YKCB-RELATED"/>
    <property type="match status" value="1"/>
</dbReference>
<comment type="caution">
    <text evidence="10">The sequence shown here is derived from an EMBL/GenBank/DDBJ whole genome shotgun (WGS) entry which is preliminary data.</text>
</comment>
<keyword evidence="11" id="KW-1185">Reference proteome</keyword>
<comment type="subcellular location">
    <subcellularLocation>
        <location evidence="1">Cell membrane</location>
        <topology evidence="1">Multi-pass membrane protein</topology>
    </subcellularLocation>
</comment>
<evidence type="ECO:0000256" key="3">
    <source>
        <dbReference type="ARBA" id="ARBA00022676"/>
    </source>
</evidence>
<feature type="domain" description="Glycosyltransferase RgtA/B/C/D-like" evidence="9">
    <location>
        <begin position="96"/>
        <end position="186"/>
    </location>
</feature>
<evidence type="ECO:0000256" key="5">
    <source>
        <dbReference type="ARBA" id="ARBA00022692"/>
    </source>
</evidence>
<dbReference type="GO" id="GO:0005886">
    <property type="term" value="C:plasma membrane"/>
    <property type="evidence" value="ECO:0007669"/>
    <property type="project" value="UniProtKB-SubCell"/>
</dbReference>
<feature type="transmembrane region" description="Helical" evidence="8">
    <location>
        <begin position="253"/>
        <end position="273"/>
    </location>
</feature>
<dbReference type="Pfam" id="PF13231">
    <property type="entry name" value="PMT_2"/>
    <property type="match status" value="1"/>
</dbReference>
<evidence type="ECO:0000313" key="11">
    <source>
        <dbReference type="Proteomes" id="UP000245812"/>
    </source>
</evidence>
<evidence type="ECO:0000256" key="7">
    <source>
        <dbReference type="ARBA" id="ARBA00023136"/>
    </source>
</evidence>
<dbReference type="InterPro" id="IPR050297">
    <property type="entry name" value="LipidA_mod_glycosyltrf_83"/>
</dbReference>
<feature type="transmembrane region" description="Helical" evidence="8">
    <location>
        <begin position="344"/>
        <end position="363"/>
    </location>
</feature>
<feature type="transmembrane region" description="Helical" evidence="8">
    <location>
        <begin position="394"/>
        <end position="413"/>
    </location>
</feature>
<keyword evidence="2" id="KW-1003">Cell membrane</keyword>
<dbReference type="PANTHER" id="PTHR33908:SF11">
    <property type="entry name" value="MEMBRANE PROTEIN"/>
    <property type="match status" value="1"/>
</dbReference>
<sequence length="533" mass="56290">MPLPHSAANVAAAMDRPVRYPPPAALPPAPPRARAAARDGARAWLLLVLGLGLLARLLHIGRQPLWLDEALTLQRIHLDLAGLVADSFASRHMPGYFLLLRLLLPFDADGALLRLPSALFGALSAGVVFAVARRVGGLRAAVVAGLLMALSPLQVQYGQEARSYALVVLLIAVALWGLVRLAQDPRRAACGLADPAADRLGWGAYLFGTVGALDVLGDALPWLAVSALAFWLVWRRLRAEAPPACAGFRRNALFAFAAVLAGCLPLYAAIWLAGGGQLLRHFDWVPPVSPHGVWVAAGSVYLMRMAAVVRLGLLPGSVPLLGWLVLALAVAGMLRLRGRTEGRVLLLAFAVLPLLVLALAPFRSMLVPRYLLWSAAPFLVLAGAGAAALPRRALPFAAAVLLLLGAANLAPLYRQETKPRWDLAAATLAAGVRPGDTVFTADPNAPTMLDVLRPRGAPPLGQVAQVTSRLDEALARGRGGGRVWAVNGRTGLGRRLPPAALEQQLAALGAPAEQIRQGREITILLYAPPGLSD</sequence>
<dbReference type="AlphaFoldDB" id="A0A316I5J8"/>
<feature type="transmembrane region" description="Helical" evidence="8">
    <location>
        <begin position="320"/>
        <end position="338"/>
    </location>
</feature>
<protein>
    <submittedName>
        <fullName evidence="10">Dolichyl-phosphate-mannose-protein mannosyltransferase</fullName>
    </submittedName>
</protein>
<evidence type="ECO:0000256" key="1">
    <source>
        <dbReference type="ARBA" id="ARBA00004651"/>
    </source>
</evidence>
<feature type="transmembrane region" description="Helical" evidence="8">
    <location>
        <begin position="164"/>
        <end position="182"/>
    </location>
</feature>
<reference evidence="10 11" key="1">
    <citation type="submission" date="2018-05" db="EMBL/GenBank/DDBJ databases">
        <title>Genomic Encyclopedia of Type Strains, Phase IV (KMG-IV): sequencing the most valuable type-strain genomes for metagenomic binning, comparative biology and taxonomic classification.</title>
        <authorList>
            <person name="Goeker M."/>
        </authorList>
    </citation>
    <scope>NUCLEOTIDE SEQUENCE [LARGE SCALE GENOMIC DNA]</scope>
    <source>
        <strain evidence="10 11">DSM 14263</strain>
    </source>
</reference>
<feature type="transmembrane region" description="Helical" evidence="8">
    <location>
        <begin position="41"/>
        <end position="60"/>
    </location>
</feature>
<evidence type="ECO:0000259" key="9">
    <source>
        <dbReference type="Pfam" id="PF13231"/>
    </source>
</evidence>
<evidence type="ECO:0000256" key="2">
    <source>
        <dbReference type="ARBA" id="ARBA00022475"/>
    </source>
</evidence>
<organism evidence="10 11">
    <name type="scientific">Fulvimonas soli</name>
    <dbReference type="NCBI Taxonomy" id="155197"/>
    <lineage>
        <taxon>Bacteria</taxon>
        <taxon>Pseudomonadati</taxon>
        <taxon>Pseudomonadota</taxon>
        <taxon>Gammaproteobacteria</taxon>
        <taxon>Lysobacterales</taxon>
        <taxon>Rhodanobacteraceae</taxon>
        <taxon>Fulvimonas</taxon>
    </lineage>
</organism>
<evidence type="ECO:0000256" key="6">
    <source>
        <dbReference type="ARBA" id="ARBA00022989"/>
    </source>
</evidence>
<accession>A0A316I5J8</accession>
<feature type="transmembrane region" description="Helical" evidence="8">
    <location>
        <begin position="202"/>
        <end position="233"/>
    </location>
</feature>
<dbReference type="GO" id="GO:0016763">
    <property type="term" value="F:pentosyltransferase activity"/>
    <property type="evidence" value="ECO:0007669"/>
    <property type="project" value="TreeGrafter"/>
</dbReference>
<dbReference type="EMBL" id="QGHC01000005">
    <property type="protein sequence ID" value="PWK88687.1"/>
    <property type="molecule type" value="Genomic_DNA"/>
</dbReference>
<dbReference type="InterPro" id="IPR038731">
    <property type="entry name" value="RgtA/B/C-like"/>
</dbReference>
<dbReference type="Proteomes" id="UP000245812">
    <property type="component" value="Unassembled WGS sequence"/>
</dbReference>
<dbReference type="RefSeq" id="WP_109723293.1">
    <property type="nucleotide sequence ID" value="NZ_MSZV01000066.1"/>
</dbReference>
<keyword evidence="5 8" id="KW-0812">Transmembrane</keyword>
<keyword evidence="6 8" id="KW-1133">Transmembrane helix</keyword>
<feature type="transmembrane region" description="Helical" evidence="8">
    <location>
        <begin position="370"/>
        <end position="388"/>
    </location>
</feature>
<gene>
    <name evidence="10" type="ORF">C7456_105220</name>
</gene>
<keyword evidence="7 8" id="KW-0472">Membrane</keyword>
<name>A0A316I5J8_9GAMM</name>
<keyword evidence="4 10" id="KW-0808">Transferase</keyword>